<comment type="caution">
    <text evidence="3">The sequence shown here is derived from an EMBL/GenBank/DDBJ whole genome shotgun (WGS) entry which is preliminary data.</text>
</comment>
<evidence type="ECO:0000313" key="3">
    <source>
        <dbReference type="EMBL" id="OAT55991.1"/>
    </source>
</evidence>
<gene>
    <name evidence="3" type="ORF">M989_00376</name>
</gene>
<dbReference type="RefSeq" id="WP_064541249.1">
    <property type="nucleotide sequence ID" value="NZ_LXEU01000010.1"/>
</dbReference>
<dbReference type="PROSITE" id="PS50043">
    <property type="entry name" value="HTH_LUXR_2"/>
    <property type="match status" value="1"/>
</dbReference>
<dbReference type="InterPro" id="IPR051015">
    <property type="entry name" value="EvgA-like"/>
</dbReference>
<evidence type="ECO:0000259" key="2">
    <source>
        <dbReference type="PROSITE" id="PS50043"/>
    </source>
</evidence>
<dbReference type="CDD" id="cd06170">
    <property type="entry name" value="LuxR_C_like"/>
    <property type="match status" value="1"/>
</dbReference>
<protein>
    <submittedName>
        <fullName evidence="3">Putative regulator</fullName>
    </submittedName>
</protein>
<evidence type="ECO:0000313" key="4">
    <source>
        <dbReference type="Proteomes" id="UP000078386"/>
    </source>
</evidence>
<dbReference type="Gene3D" id="1.10.10.10">
    <property type="entry name" value="Winged helix-like DNA-binding domain superfamily/Winged helix DNA-binding domain"/>
    <property type="match status" value="1"/>
</dbReference>
<dbReference type="SUPFAM" id="SSF46894">
    <property type="entry name" value="C-terminal effector domain of the bipartite response regulators"/>
    <property type="match status" value="1"/>
</dbReference>
<keyword evidence="1" id="KW-0238">DNA-binding</keyword>
<dbReference type="InterPro" id="IPR016032">
    <property type="entry name" value="Sig_transdc_resp-reg_C-effctor"/>
</dbReference>
<name>A0A1B7K751_9ENTR</name>
<dbReference type="PROSITE" id="PS00622">
    <property type="entry name" value="HTH_LUXR_1"/>
    <property type="match status" value="1"/>
</dbReference>
<dbReference type="AlphaFoldDB" id="A0A1B7K751"/>
<dbReference type="Proteomes" id="UP000078386">
    <property type="component" value="Unassembled WGS sequence"/>
</dbReference>
<dbReference type="PANTHER" id="PTHR45566">
    <property type="entry name" value="HTH-TYPE TRANSCRIPTIONAL REGULATOR YHJB-RELATED"/>
    <property type="match status" value="1"/>
</dbReference>
<accession>A0A1B7K751</accession>
<organism evidence="3 4">
    <name type="scientific">Kluyvera georgiana ATCC 51603</name>
    <dbReference type="NCBI Taxonomy" id="1354264"/>
    <lineage>
        <taxon>Bacteria</taxon>
        <taxon>Pseudomonadati</taxon>
        <taxon>Pseudomonadota</taxon>
        <taxon>Gammaproteobacteria</taxon>
        <taxon>Enterobacterales</taxon>
        <taxon>Enterobacteriaceae</taxon>
        <taxon>Kluyvera</taxon>
    </lineage>
</organism>
<dbReference type="SMART" id="SM00421">
    <property type="entry name" value="HTH_LUXR"/>
    <property type="match status" value="1"/>
</dbReference>
<dbReference type="Pfam" id="PF00196">
    <property type="entry name" value="GerE"/>
    <property type="match status" value="1"/>
</dbReference>
<sequence>MQVVMFDRQSIFIHGMRISLQENIPGIDVYAVSQADDLWRQFLQHPDALLILDGGMDPGFCQWLLQEKFQQFPESKCIIIVNEYNQAWLSNMMAFNVQAIIPRDASVEVFVQTIKSVMRGLICLPGDWRMEYEQTKQGLDNLSQRQREILTLLANGETNKEISRTLNISAGTVKAHLESLYRRLDVKNRTQAAMLLNHRQDLQPGGLE</sequence>
<dbReference type="GO" id="GO:0006355">
    <property type="term" value="P:regulation of DNA-templated transcription"/>
    <property type="evidence" value="ECO:0007669"/>
    <property type="project" value="InterPro"/>
</dbReference>
<dbReference type="EMBL" id="LXEU01000010">
    <property type="protein sequence ID" value="OAT55991.1"/>
    <property type="molecule type" value="Genomic_DNA"/>
</dbReference>
<feature type="domain" description="HTH luxR-type" evidence="2">
    <location>
        <begin position="135"/>
        <end position="200"/>
    </location>
</feature>
<dbReference type="InterPro" id="IPR000792">
    <property type="entry name" value="Tscrpt_reg_LuxR_C"/>
</dbReference>
<dbReference type="PANTHER" id="PTHR45566:SF1">
    <property type="entry name" value="HTH-TYPE TRANSCRIPTIONAL REGULATOR YHJB-RELATED"/>
    <property type="match status" value="1"/>
</dbReference>
<reference evidence="3 4" key="1">
    <citation type="submission" date="2016-04" db="EMBL/GenBank/DDBJ databases">
        <title>ATOL: Assembling a taxonomically balanced genome-scale reconstruction of the evolutionary history of the Enterobacteriaceae.</title>
        <authorList>
            <person name="Plunkett G.III."/>
            <person name="Neeno-Eckwall E.C."/>
            <person name="Glasner J.D."/>
            <person name="Perna N.T."/>
        </authorList>
    </citation>
    <scope>NUCLEOTIDE SEQUENCE [LARGE SCALE GENOMIC DNA]</scope>
    <source>
        <strain evidence="3 4">ATCC 51603</strain>
    </source>
</reference>
<dbReference type="Gene3D" id="3.40.50.2300">
    <property type="match status" value="1"/>
</dbReference>
<proteinExistence type="predicted"/>
<dbReference type="InterPro" id="IPR036388">
    <property type="entry name" value="WH-like_DNA-bd_sf"/>
</dbReference>
<evidence type="ECO:0000256" key="1">
    <source>
        <dbReference type="ARBA" id="ARBA00023125"/>
    </source>
</evidence>
<dbReference type="GO" id="GO:0003677">
    <property type="term" value="F:DNA binding"/>
    <property type="evidence" value="ECO:0007669"/>
    <property type="project" value="UniProtKB-KW"/>
</dbReference>
<dbReference type="PATRIC" id="fig|1354264.4.peg.392"/>
<dbReference type="SUPFAM" id="SSF52172">
    <property type="entry name" value="CheY-like"/>
    <property type="match status" value="1"/>
</dbReference>
<dbReference type="PRINTS" id="PR00038">
    <property type="entry name" value="HTHLUXR"/>
</dbReference>
<dbReference type="InterPro" id="IPR011006">
    <property type="entry name" value="CheY-like_superfamily"/>
</dbReference>
<keyword evidence="4" id="KW-1185">Reference proteome</keyword>